<evidence type="ECO:0000259" key="2">
    <source>
        <dbReference type="Pfam" id="PF23324"/>
    </source>
</evidence>
<organism evidence="3 4">
    <name type="scientific">Lupinus luteus</name>
    <name type="common">European yellow lupine</name>
    <dbReference type="NCBI Taxonomy" id="3873"/>
    <lineage>
        <taxon>Eukaryota</taxon>
        <taxon>Viridiplantae</taxon>
        <taxon>Streptophyta</taxon>
        <taxon>Embryophyta</taxon>
        <taxon>Tracheophyta</taxon>
        <taxon>Spermatophyta</taxon>
        <taxon>Magnoliopsida</taxon>
        <taxon>eudicotyledons</taxon>
        <taxon>Gunneridae</taxon>
        <taxon>Pentapetalae</taxon>
        <taxon>rosids</taxon>
        <taxon>fabids</taxon>
        <taxon>Fabales</taxon>
        <taxon>Fabaceae</taxon>
        <taxon>Papilionoideae</taxon>
        <taxon>50 kb inversion clade</taxon>
        <taxon>genistoids sensu lato</taxon>
        <taxon>core genistoids</taxon>
        <taxon>Genisteae</taxon>
        <taxon>Lupinus</taxon>
    </lineage>
</organism>
<evidence type="ECO:0000313" key="3">
    <source>
        <dbReference type="EMBL" id="CAL0333124.1"/>
    </source>
</evidence>
<dbReference type="Proteomes" id="UP001497480">
    <property type="component" value="Unassembled WGS sequence"/>
</dbReference>
<proteinExistence type="predicted"/>
<dbReference type="PANTHER" id="PTHR34272">
    <property type="entry name" value="EXPRESSED PROTEIN"/>
    <property type="match status" value="1"/>
</dbReference>
<feature type="compositionally biased region" description="Basic and acidic residues" evidence="1">
    <location>
        <begin position="1"/>
        <end position="18"/>
    </location>
</feature>
<sequence length="306" mass="34962">MDRQKNSEEKDLKRKHPEEVDESSYPSFMRPKTSYSNNLTPHHHIFSSRPQTLEPLVPDHVIISPRLGLSPSVEEVLSTKLPNKRQITVIDFMGLSSLPLPQEAVAVAVTASDPRNSASLSDPPPSPRSTRRNPTQGPRQQGKSETIPPPFPWATNKRAVVHNISYLLRNQIHTISGDVYCKKCELKFTMEFNLVEKFREVWKFVAENKNGMHDRAADIWMNPVLPTCMHCGQENSVRPITQDVKKKSMNWLFLLLGQMLGCCTLGQLKYFCKHTKNHRTGAKDRVLYLTYLALCKQLYPQGPFDR</sequence>
<dbReference type="PANTHER" id="PTHR34272:SF1">
    <property type="entry name" value="EXPRESSED PROTEIN"/>
    <property type="match status" value="1"/>
</dbReference>
<dbReference type="EMBL" id="CAXHTB010000025">
    <property type="protein sequence ID" value="CAL0333124.1"/>
    <property type="molecule type" value="Genomic_DNA"/>
</dbReference>
<evidence type="ECO:0000313" key="4">
    <source>
        <dbReference type="Proteomes" id="UP001497480"/>
    </source>
</evidence>
<evidence type="ECO:0000256" key="1">
    <source>
        <dbReference type="SAM" id="MobiDB-lite"/>
    </source>
</evidence>
<dbReference type="Pfam" id="PF23324">
    <property type="entry name" value="DUF7086"/>
    <property type="match status" value="1"/>
</dbReference>
<dbReference type="InterPro" id="IPR055513">
    <property type="entry name" value="DUF7086"/>
</dbReference>
<feature type="compositionally biased region" description="Polar residues" evidence="1">
    <location>
        <begin position="135"/>
        <end position="144"/>
    </location>
</feature>
<name>A0AAV1YGI1_LUPLU</name>
<comment type="caution">
    <text evidence="3">The sequence shown here is derived from an EMBL/GenBank/DDBJ whole genome shotgun (WGS) entry which is preliminary data.</text>
</comment>
<feature type="domain" description="DUF7086" evidence="2">
    <location>
        <begin position="165"/>
        <end position="298"/>
    </location>
</feature>
<dbReference type="AlphaFoldDB" id="A0AAV1YGI1"/>
<reference evidence="3 4" key="1">
    <citation type="submission" date="2024-03" db="EMBL/GenBank/DDBJ databases">
        <authorList>
            <person name="Martinez-Hernandez J."/>
        </authorList>
    </citation>
    <scope>NUCLEOTIDE SEQUENCE [LARGE SCALE GENOMIC DNA]</scope>
</reference>
<keyword evidence="4" id="KW-1185">Reference proteome</keyword>
<accession>A0AAV1YGI1</accession>
<feature type="region of interest" description="Disordered" evidence="1">
    <location>
        <begin position="1"/>
        <end position="36"/>
    </location>
</feature>
<gene>
    <name evidence="3" type="ORF">LLUT_LOCUS34184</name>
</gene>
<feature type="region of interest" description="Disordered" evidence="1">
    <location>
        <begin position="111"/>
        <end position="152"/>
    </location>
</feature>
<protein>
    <recommendedName>
        <fullName evidence="2">DUF7086 domain-containing protein</fullName>
    </recommendedName>
</protein>